<dbReference type="InterPro" id="IPR036249">
    <property type="entry name" value="Thioredoxin-like_sf"/>
</dbReference>
<dbReference type="Proteomes" id="UP000078596">
    <property type="component" value="Chromosome"/>
</dbReference>
<dbReference type="Gene3D" id="3.40.30.10">
    <property type="entry name" value="Glutaredoxin"/>
    <property type="match status" value="1"/>
</dbReference>
<evidence type="ECO:0000313" key="1">
    <source>
        <dbReference type="EMBL" id="ANJ67309.1"/>
    </source>
</evidence>
<keyword evidence="2" id="KW-1185">Reference proteome</keyword>
<name>A0A191ZHE9_9GAMM</name>
<protein>
    <recommendedName>
        <fullName evidence="3">Thioredoxin domain-containing protein</fullName>
    </recommendedName>
</protein>
<accession>A0A191ZHE9</accession>
<dbReference type="STRING" id="1860122.A9404_07860"/>
<dbReference type="EMBL" id="CP016027">
    <property type="protein sequence ID" value="ANJ67309.1"/>
    <property type="molecule type" value="Genomic_DNA"/>
</dbReference>
<dbReference type="AlphaFoldDB" id="A0A191ZHE9"/>
<dbReference type="KEGG" id="haz:A9404_07860"/>
<evidence type="ECO:0000313" key="2">
    <source>
        <dbReference type="Proteomes" id="UP000078596"/>
    </source>
</evidence>
<reference evidence="1 2" key="1">
    <citation type="submission" date="2016-06" db="EMBL/GenBank/DDBJ databases">
        <title>Insight into the functional genes involving in sulfur oxidation in Pearl River water.</title>
        <authorList>
            <person name="Luo J."/>
            <person name="Tan X."/>
            <person name="Lin W."/>
        </authorList>
    </citation>
    <scope>NUCLEOTIDE SEQUENCE [LARGE SCALE GENOMIC DNA]</scope>
    <source>
        <strain evidence="1 2">LS2</strain>
    </source>
</reference>
<evidence type="ECO:0008006" key="3">
    <source>
        <dbReference type="Google" id="ProtNLM"/>
    </source>
</evidence>
<dbReference type="SUPFAM" id="SSF52833">
    <property type="entry name" value="Thioredoxin-like"/>
    <property type="match status" value="1"/>
</dbReference>
<proteinExistence type="predicted"/>
<gene>
    <name evidence="1" type="ORF">A9404_07860</name>
</gene>
<sequence length="278" mass="30999">MGVFLKRSMLMAVLLFFVNPVLAEPAGWRVFSDPSSLMQEISTEKKSGRSHFVVFFKADWAINSLLLEKKISDIDAKKFQGYSFFVFDMSQHRKDQLRLQHSYGVNSIPAVVVLNNDLKVVQGGRACGDVWGSAEQFSEWLKHYSDSTVKDGCETEGPTHFSSVVGVEASQDSDALLIRFDIPNGLYVPYDSISLKLGAINIEKISVSGTCALMVHGDPYFGDARFCKGIAEIRFDMKDLRHAGCKGKSNIILRYQKYLYSNRVLFPGSVVNIPVNCG</sequence>
<organism evidence="1 2">
    <name type="scientific">Halothiobacillus diazotrophicus</name>
    <dbReference type="NCBI Taxonomy" id="1860122"/>
    <lineage>
        <taxon>Bacteria</taxon>
        <taxon>Pseudomonadati</taxon>
        <taxon>Pseudomonadota</taxon>
        <taxon>Gammaproteobacteria</taxon>
        <taxon>Chromatiales</taxon>
        <taxon>Halothiobacillaceae</taxon>
        <taxon>Halothiobacillus</taxon>
    </lineage>
</organism>